<evidence type="ECO:0000256" key="4">
    <source>
        <dbReference type="SAM" id="MobiDB-lite"/>
    </source>
</evidence>
<feature type="domain" description="B box-type" evidence="5">
    <location>
        <begin position="2"/>
        <end position="48"/>
    </location>
</feature>
<dbReference type="Pfam" id="PF00643">
    <property type="entry name" value="zf-B_box"/>
    <property type="match status" value="1"/>
</dbReference>
<dbReference type="CDD" id="cd19821">
    <property type="entry name" value="Bbox1_BBX-like"/>
    <property type="match status" value="1"/>
</dbReference>
<evidence type="ECO:0000256" key="2">
    <source>
        <dbReference type="ARBA" id="ARBA00022771"/>
    </source>
</evidence>
<name>A0AAV1WN07_LUPLU</name>
<protein>
    <recommendedName>
        <fullName evidence="5">B box-type domain-containing protein</fullName>
    </recommendedName>
</protein>
<evidence type="ECO:0000313" key="7">
    <source>
        <dbReference type="Proteomes" id="UP001497480"/>
    </source>
</evidence>
<evidence type="ECO:0000259" key="5">
    <source>
        <dbReference type="SMART" id="SM00336"/>
    </source>
</evidence>
<proteinExistence type="predicted"/>
<keyword evidence="2" id="KW-0863">Zinc-finger</keyword>
<feature type="compositionally biased region" description="Low complexity" evidence="4">
    <location>
        <begin position="120"/>
        <end position="145"/>
    </location>
</feature>
<feature type="region of interest" description="Disordered" evidence="4">
    <location>
        <begin position="83"/>
        <end position="187"/>
    </location>
</feature>
<keyword evidence="7" id="KW-1185">Reference proteome</keyword>
<dbReference type="InterPro" id="IPR049808">
    <property type="entry name" value="CONSTANS-like_Bbox1"/>
</dbReference>
<keyword evidence="1" id="KW-0479">Metal-binding</keyword>
<evidence type="ECO:0000256" key="3">
    <source>
        <dbReference type="ARBA" id="ARBA00022833"/>
    </source>
</evidence>
<dbReference type="PANTHER" id="PTHR31717:SF60">
    <property type="entry name" value="B-BOX TYPE ZINC FINGER FAMILY PROTEIN"/>
    <property type="match status" value="1"/>
</dbReference>
<dbReference type="InterPro" id="IPR000315">
    <property type="entry name" value="Znf_B-box"/>
</dbReference>
<comment type="caution">
    <text evidence="6">The sequence shown here is derived from an EMBL/GenBank/DDBJ whole genome shotgun (WGS) entry which is preliminary data.</text>
</comment>
<accession>A0AAV1WN07</accession>
<dbReference type="SMART" id="SM00336">
    <property type="entry name" value="BBOX"/>
    <property type="match status" value="1"/>
</dbReference>
<reference evidence="6 7" key="1">
    <citation type="submission" date="2024-03" db="EMBL/GenBank/DDBJ databases">
        <authorList>
            <person name="Martinez-Hernandez J."/>
        </authorList>
    </citation>
    <scope>NUCLEOTIDE SEQUENCE [LARGE SCALE GENOMIC DNA]</scope>
</reference>
<dbReference type="EMBL" id="CAXHTB010000008">
    <property type="protein sequence ID" value="CAL0310622.1"/>
    <property type="molecule type" value="Genomic_DNA"/>
</dbReference>
<feature type="compositionally biased region" description="Acidic residues" evidence="4">
    <location>
        <begin position="86"/>
        <end position="113"/>
    </location>
</feature>
<keyword evidence="3" id="KW-0862">Zinc</keyword>
<sequence>MEETWLCSLCGKRARIVCESDQAKLCWDCDHKVHSANFLVAKHLRILLCRLCQSPTPWKACGPSLTPNSSICHPCSLFRDNIRNNDDDDDDDDDIESEDDESYDDVEEEEEGENQVVPWSSPSPSSDADTDISSAATASAGATSGLPFKRFLHDSDDEIGCSSSETLFRPLKQPRTRINHRDPEHEQ</sequence>
<dbReference type="PANTHER" id="PTHR31717">
    <property type="entry name" value="ZINC FINGER PROTEIN CONSTANS-LIKE 10"/>
    <property type="match status" value="1"/>
</dbReference>
<evidence type="ECO:0000256" key="1">
    <source>
        <dbReference type="ARBA" id="ARBA00022723"/>
    </source>
</evidence>
<gene>
    <name evidence="6" type="ORF">LLUT_LOCUS11682</name>
</gene>
<dbReference type="AlphaFoldDB" id="A0AAV1WN07"/>
<dbReference type="Proteomes" id="UP001497480">
    <property type="component" value="Unassembled WGS sequence"/>
</dbReference>
<dbReference type="GO" id="GO:0008270">
    <property type="term" value="F:zinc ion binding"/>
    <property type="evidence" value="ECO:0007669"/>
    <property type="project" value="UniProtKB-KW"/>
</dbReference>
<organism evidence="6 7">
    <name type="scientific">Lupinus luteus</name>
    <name type="common">European yellow lupine</name>
    <dbReference type="NCBI Taxonomy" id="3873"/>
    <lineage>
        <taxon>Eukaryota</taxon>
        <taxon>Viridiplantae</taxon>
        <taxon>Streptophyta</taxon>
        <taxon>Embryophyta</taxon>
        <taxon>Tracheophyta</taxon>
        <taxon>Spermatophyta</taxon>
        <taxon>Magnoliopsida</taxon>
        <taxon>eudicotyledons</taxon>
        <taxon>Gunneridae</taxon>
        <taxon>Pentapetalae</taxon>
        <taxon>rosids</taxon>
        <taxon>fabids</taxon>
        <taxon>Fabales</taxon>
        <taxon>Fabaceae</taxon>
        <taxon>Papilionoideae</taxon>
        <taxon>50 kb inversion clade</taxon>
        <taxon>genistoids sensu lato</taxon>
        <taxon>core genistoids</taxon>
        <taxon>Genisteae</taxon>
        <taxon>Lupinus</taxon>
    </lineage>
</organism>
<evidence type="ECO:0000313" key="6">
    <source>
        <dbReference type="EMBL" id="CAL0310622.1"/>
    </source>
</evidence>